<name>A0AAD4BDM5_BOLED</name>
<sequence>MKFLKKELVKFIVNEGQSLNKNEQEYIQLMKSTIHCGMQVIPQWLEGWKDRQKEKEQEQANQCTLGRRSIKP</sequence>
<accession>A0AAD4BDM5</accession>
<organism evidence="2 3">
    <name type="scientific">Boletus edulis BED1</name>
    <dbReference type="NCBI Taxonomy" id="1328754"/>
    <lineage>
        <taxon>Eukaryota</taxon>
        <taxon>Fungi</taxon>
        <taxon>Dikarya</taxon>
        <taxon>Basidiomycota</taxon>
        <taxon>Agaricomycotina</taxon>
        <taxon>Agaricomycetes</taxon>
        <taxon>Agaricomycetidae</taxon>
        <taxon>Boletales</taxon>
        <taxon>Boletineae</taxon>
        <taxon>Boletaceae</taxon>
        <taxon>Boletoideae</taxon>
        <taxon>Boletus</taxon>
    </lineage>
</organism>
<evidence type="ECO:0000256" key="1">
    <source>
        <dbReference type="SAM" id="MobiDB-lite"/>
    </source>
</evidence>
<comment type="caution">
    <text evidence="2">The sequence shown here is derived from an EMBL/GenBank/DDBJ whole genome shotgun (WGS) entry which is preliminary data.</text>
</comment>
<evidence type="ECO:0000313" key="3">
    <source>
        <dbReference type="Proteomes" id="UP001194468"/>
    </source>
</evidence>
<reference evidence="2" key="1">
    <citation type="submission" date="2019-10" db="EMBL/GenBank/DDBJ databases">
        <authorList>
            <consortium name="DOE Joint Genome Institute"/>
            <person name="Kuo A."/>
            <person name="Miyauchi S."/>
            <person name="Kiss E."/>
            <person name="Drula E."/>
            <person name="Kohler A."/>
            <person name="Sanchez-Garcia M."/>
            <person name="Andreopoulos B."/>
            <person name="Barry K.W."/>
            <person name="Bonito G."/>
            <person name="Buee M."/>
            <person name="Carver A."/>
            <person name="Chen C."/>
            <person name="Cichocki N."/>
            <person name="Clum A."/>
            <person name="Culley D."/>
            <person name="Crous P.W."/>
            <person name="Fauchery L."/>
            <person name="Girlanda M."/>
            <person name="Hayes R."/>
            <person name="Keri Z."/>
            <person name="LaButti K."/>
            <person name="Lipzen A."/>
            <person name="Lombard V."/>
            <person name="Magnuson J."/>
            <person name="Maillard F."/>
            <person name="Morin E."/>
            <person name="Murat C."/>
            <person name="Nolan M."/>
            <person name="Ohm R."/>
            <person name="Pangilinan J."/>
            <person name="Pereira M."/>
            <person name="Perotto S."/>
            <person name="Peter M."/>
            <person name="Riley R."/>
            <person name="Sitrit Y."/>
            <person name="Stielow B."/>
            <person name="Szollosi G."/>
            <person name="Zifcakova L."/>
            <person name="Stursova M."/>
            <person name="Spatafora J.W."/>
            <person name="Tedersoo L."/>
            <person name="Vaario L.-M."/>
            <person name="Yamada A."/>
            <person name="Yan M."/>
            <person name="Wang P."/>
            <person name="Xu J."/>
            <person name="Bruns T."/>
            <person name="Baldrian P."/>
            <person name="Vilgalys R."/>
            <person name="Henrissat B."/>
            <person name="Grigoriev I.V."/>
            <person name="Hibbett D."/>
            <person name="Nagy L.G."/>
            <person name="Martin F.M."/>
        </authorList>
    </citation>
    <scope>NUCLEOTIDE SEQUENCE</scope>
    <source>
        <strain evidence="2">BED1</strain>
    </source>
</reference>
<gene>
    <name evidence="2" type="ORF">L210DRAFT_3653954</name>
</gene>
<protein>
    <submittedName>
        <fullName evidence="2">Uncharacterized protein</fullName>
    </submittedName>
</protein>
<reference evidence="2" key="2">
    <citation type="journal article" date="2020" name="Nat. Commun.">
        <title>Large-scale genome sequencing of mycorrhizal fungi provides insights into the early evolution of symbiotic traits.</title>
        <authorList>
            <person name="Miyauchi S."/>
            <person name="Kiss E."/>
            <person name="Kuo A."/>
            <person name="Drula E."/>
            <person name="Kohler A."/>
            <person name="Sanchez-Garcia M."/>
            <person name="Morin E."/>
            <person name="Andreopoulos B."/>
            <person name="Barry K.W."/>
            <person name="Bonito G."/>
            <person name="Buee M."/>
            <person name="Carver A."/>
            <person name="Chen C."/>
            <person name="Cichocki N."/>
            <person name="Clum A."/>
            <person name="Culley D."/>
            <person name="Crous P.W."/>
            <person name="Fauchery L."/>
            <person name="Girlanda M."/>
            <person name="Hayes R.D."/>
            <person name="Keri Z."/>
            <person name="LaButti K."/>
            <person name="Lipzen A."/>
            <person name="Lombard V."/>
            <person name="Magnuson J."/>
            <person name="Maillard F."/>
            <person name="Murat C."/>
            <person name="Nolan M."/>
            <person name="Ohm R.A."/>
            <person name="Pangilinan J."/>
            <person name="Pereira M.F."/>
            <person name="Perotto S."/>
            <person name="Peter M."/>
            <person name="Pfister S."/>
            <person name="Riley R."/>
            <person name="Sitrit Y."/>
            <person name="Stielow J.B."/>
            <person name="Szollosi G."/>
            <person name="Zifcakova L."/>
            <person name="Stursova M."/>
            <person name="Spatafora J.W."/>
            <person name="Tedersoo L."/>
            <person name="Vaario L.M."/>
            <person name="Yamada A."/>
            <person name="Yan M."/>
            <person name="Wang P."/>
            <person name="Xu J."/>
            <person name="Bruns T."/>
            <person name="Baldrian P."/>
            <person name="Vilgalys R."/>
            <person name="Dunand C."/>
            <person name="Henrissat B."/>
            <person name="Grigoriev I.V."/>
            <person name="Hibbett D."/>
            <person name="Nagy L.G."/>
            <person name="Martin F.M."/>
        </authorList>
    </citation>
    <scope>NUCLEOTIDE SEQUENCE</scope>
    <source>
        <strain evidence="2">BED1</strain>
    </source>
</reference>
<evidence type="ECO:0000313" key="2">
    <source>
        <dbReference type="EMBL" id="KAF8423001.1"/>
    </source>
</evidence>
<dbReference type="AlphaFoldDB" id="A0AAD4BDM5"/>
<proteinExistence type="predicted"/>
<keyword evidence="3" id="KW-1185">Reference proteome</keyword>
<dbReference type="EMBL" id="WHUW01000119">
    <property type="protein sequence ID" value="KAF8423001.1"/>
    <property type="molecule type" value="Genomic_DNA"/>
</dbReference>
<dbReference type="Proteomes" id="UP001194468">
    <property type="component" value="Unassembled WGS sequence"/>
</dbReference>
<feature type="region of interest" description="Disordered" evidence="1">
    <location>
        <begin position="51"/>
        <end position="72"/>
    </location>
</feature>